<dbReference type="Gene3D" id="1.10.8.60">
    <property type="match status" value="1"/>
</dbReference>
<dbReference type="PANTHER" id="PTHR43392">
    <property type="entry name" value="AAA-TYPE ATPASE FAMILY PROTEIN / ANKYRIN REPEAT FAMILY PROTEIN"/>
    <property type="match status" value="1"/>
</dbReference>
<sequence length="797" mass="81488">MITVSQAVPGGYRTVSQAVSVAPDGAVISVGPGHYRENLVLTRPVTIAAEDGPGTVRISSAVGPAVRVEAAAVSVTGVDLDAGGPEDVCVLVSSGRLSLVECAVRADSWAAVFAEGTGSLVMRDSTVRNPAGAGVVVTSSVGGAVHDSVFDGLGTSAVVVTGQGRLDVSGGEVRGSGGNGFFLSGTARFAATGTTIADCAEKPAVAVEESATAELHRVSVRGAGGLGLFLNTTSSVALTGCAVERAAEDGILASGATNATLRDCEVRGARNGMRFAGAGRAVLEGCAVSDVDSCGVVVENAAFDCENLRVRACREDGVVLAAHQEPALRGMSVRDCGGSGVVVRGTGGARLDGVEVEAAGRAAVSVVSGAHALLRGFSTRAGGGPGILVEGGKVAVVDGDLHGCGGDGVRLVDGAGGELSRCRVRAASGHGAHVGAASQARISDCEFLGNDGDGVRIDTDREVVVRDCALRDNGGAGVRQQVASDAVTVENTTSGGNAFADAYGAAQVAAAEQAAPQASGGARSDERRPAEELQALVGLENVKREVTTLVNLNRMAKLREQAGLSAPPMSRHLVFAGAPGTGKTTVARLYGAILTELGVLTSGHLVEVSRADLVAQVVGGTAIKTTEAFREALGGVLFVDEAYTLSSQQGGTGPDFGREAIDTLVKLMEDHRDEVVVIVAGYSREMADFLASNPGLESRFNRTIEFSNYSASELVTIVRQQCARHDYQLDDDAADILAGYFEDMPKDETFGNGRTARKTFELIVDRQASRLALSPSVSPADLTRLRAEDVLFNTPVA</sequence>
<dbReference type="Gene3D" id="3.40.50.300">
    <property type="entry name" value="P-loop containing nucleotide triphosphate hydrolases"/>
    <property type="match status" value="1"/>
</dbReference>
<comment type="caution">
    <text evidence="5">The sequence shown here is derived from an EMBL/GenBank/DDBJ whole genome shotgun (WGS) entry which is preliminary data.</text>
</comment>
<dbReference type="InterPro" id="IPR003959">
    <property type="entry name" value="ATPase_AAA_core"/>
</dbReference>
<dbReference type="Proteomes" id="UP001597018">
    <property type="component" value="Unassembled WGS sequence"/>
</dbReference>
<dbReference type="Pfam" id="PF13229">
    <property type="entry name" value="Beta_helix"/>
    <property type="match status" value="2"/>
</dbReference>
<name>A0ABW3FRB4_9PSEU</name>
<dbReference type="SUPFAM" id="SSF51126">
    <property type="entry name" value="Pectin lyase-like"/>
    <property type="match status" value="3"/>
</dbReference>
<keyword evidence="6" id="KW-1185">Reference proteome</keyword>
<dbReference type="InterPro" id="IPR006626">
    <property type="entry name" value="PbH1"/>
</dbReference>
<dbReference type="Gene3D" id="2.160.20.10">
    <property type="entry name" value="Single-stranded right-handed beta-helix, Pectin lyase-like"/>
    <property type="match status" value="3"/>
</dbReference>
<dbReference type="InterPro" id="IPR000641">
    <property type="entry name" value="CbxX/CfxQ"/>
</dbReference>
<dbReference type="Pfam" id="PF17866">
    <property type="entry name" value="AAA_lid_6"/>
    <property type="match status" value="1"/>
</dbReference>
<dbReference type="InterPro" id="IPR012334">
    <property type="entry name" value="Pectin_lyas_fold"/>
</dbReference>
<evidence type="ECO:0000313" key="5">
    <source>
        <dbReference type="EMBL" id="MFD0919595.1"/>
    </source>
</evidence>
<evidence type="ECO:0000313" key="6">
    <source>
        <dbReference type="Proteomes" id="UP001597018"/>
    </source>
</evidence>
<dbReference type="SUPFAM" id="SSF52540">
    <property type="entry name" value="P-loop containing nucleoside triphosphate hydrolases"/>
    <property type="match status" value="1"/>
</dbReference>
<dbReference type="CDD" id="cd00009">
    <property type="entry name" value="AAA"/>
    <property type="match status" value="1"/>
</dbReference>
<reference evidence="6" key="1">
    <citation type="journal article" date="2019" name="Int. J. Syst. Evol. Microbiol.">
        <title>The Global Catalogue of Microorganisms (GCM) 10K type strain sequencing project: providing services to taxonomists for standard genome sequencing and annotation.</title>
        <authorList>
            <consortium name="The Broad Institute Genomics Platform"/>
            <consortium name="The Broad Institute Genome Sequencing Center for Infectious Disease"/>
            <person name="Wu L."/>
            <person name="Ma J."/>
        </authorList>
    </citation>
    <scope>NUCLEOTIDE SEQUENCE [LARGE SCALE GENOMIC DNA]</scope>
    <source>
        <strain evidence="6">CCUG 56401</strain>
    </source>
</reference>
<dbReference type="InterPro" id="IPR003593">
    <property type="entry name" value="AAA+_ATPase"/>
</dbReference>
<dbReference type="InterPro" id="IPR011050">
    <property type="entry name" value="Pectin_lyase_fold/virulence"/>
</dbReference>
<dbReference type="EMBL" id="JBHTIW010000003">
    <property type="protein sequence ID" value="MFD0919595.1"/>
    <property type="molecule type" value="Genomic_DNA"/>
</dbReference>
<accession>A0ABW3FRB4</accession>
<dbReference type="PRINTS" id="PR00819">
    <property type="entry name" value="CBXCFQXSUPER"/>
</dbReference>
<dbReference type="InterPro" id="IPR039448">
    <property type="entry name" value="Beta_helix"/>
</dbReference>
<dbReference type="InterPro" id="IPR050773">
    <property type="entry name" value="CbxX/CfxQ_RuBisCO_ESX"/>
</dbReference>
<dbReference type="RefSeq" id="WP_263252531.1">
    <property type="nucleotide sequence ID" value="NZ_BAABLT010000001.1"/>
</dbReference>
<dbReference type="PANTHER" id="PTHR43392:SF2">
    <property type="entry name" value="AAA-TYPE ATPASE FAMILY PROTEIN _ ANKYRIN REPEAT FAMILY PROTEIN"/>
    <property type="match status" value="1"/>
</dbReference>
<gene>
    <name evidence="5" type="ORF">ACFQ16_07555</name>
</gene>
<dbReference type="SMART" id="SM00710">
    <property type="entry name" value="PbH1"/>
    <property type="match status" value="13"/>
</dbReference>
<evidence type="ECO:0000259" key="4">
    <source>
        <dbReference type="SMART" id="SM00382"/>
    </source>
</evidence>
<keyword evidence="3" id="KW-0067">ATP-binding</keyword>
<organism evidence="5 6">
    <name type="scientific">Saccharopolyspora rosea</name>
    <dbReference type="NCBI Taxonomy" id="524884"/>
    <lineage>
        <taxon>Bacteria</taxon>
        <taxon>Bacillati</taxon>
        <taxon>Actinomycetota</taxon>
        <taxon>Actinomycetes</taxon>
        <taxon>Pseudonocardiales</taxon>
        <taxon>Pseudonocardiaceae</taxon>
        <taxon>Saccharopolyspora</taxon>
    </lineage>
</organism>
<proteinExistence type="inferred from homology"/>
<dbReference type="Pfam" id="PF00004">
    <property type="entry name" value="AAA"/>
    <property type="match status" value="1"/>
</dbReference>
<protein>
    <submittedName>
        <fullName evidence="5">Right-handed parallel beta-helix repeat-containing protein</fullName>
    </submittedName>
</protein>
<dbReference type="SMART" id="SM00382">
    <property type="entry name" value="AAA"/>
    <property type="match status" value="1"/>
</dbReference>
<keyword evidence="2" id="KW-0547">Nucleotide-binding</keyword>
<comment type="similarity">
    <text evidence="1">Belongs to the CbxX/CfxQ family.</text>
</comment>
<dbReference type="InterPro" id="IPR027417">
    <property type="entry name" value="P-loop_NTPase"/>
</dbReference>
<evidence type="ECO:0000256" key="2">
    <source>
        <dbReference type="ARBA" id="ARBA00022741"/>
    </source>
</evidence>
<evidence type="ECO:0000256" key="3">
    <source>
        <dbReference type="ARBA" id="ARBA00022840"/>
    </source>
</evidence>
<evidence type="ECO:0000256" key="1">
    <source>
        <dbReference type="ARBA" id="ARBA00010378"/>
    </source>
</evidence>
<dbReference type="InterPro" id="IPR041627">
    <property type="entry name" value="AAA_lid_6"/>
</dbReference>
<feature type="domain" description="AAA+ ATPase" evidence="4">
    <location>
        <begin position="569"/>
        <end position="710"/>
    </location>
</feature>